<dbReference type="GO" id="GO:0003333">
    <property type="term" value="P:amino acid transmembrane transport"/>
    <property type="evidence" value="ECO:0000318"/>
    <property type="project" value="GO_Central"/>
</dbReference>
<accession>A0A1W0VTH8</accession>
<feature type="transmembrane region" description="Helical" evidence="10">
    <location>
        <begin position="38"/>
        <end position="60"/>
    </location>
</feature>
<dbReference type="GO" id="GO:0015293">
    <property type="term" value="F:symporter activity"/>
    <property type="evidence" value="ECO:0007669"/>
    <property type="project" value="UniProtKB-KW"/>
</dbReference>
<evidence type="ECO:0000313" key="12">
    <source>
        <dbReference type="EMBL" id="OQU76565.1"/>
    </source>
</evidence>
<evidence type="ECO:0000256" key="8">
    <source>
        <dbReference type="ARBA" id="ARBA00023136"/>
    </source>
</evidence>
<feature type="transmembrane region" description="Helical" evidence="10">
    <location>
        <begin position="282"/>
        <end position="303"/>
    </location>
</feature>
<evidence type="ECO:0000256" key="3">
    <source>
        <dbReference type="ARBA" id="ARBA00022475"/>
    </source>
</evidence>
<keyword evidence="4 10" id="KW-0812">Transmembrane</keyword>
<dbReference type="GO" id="GO:0005886">
    <property type="term" value="C:plasma membrane"/>
    <property type="evidence" value="ECO:0007669"/>
    <property type="project" value="UniProtKB-SubCell"/>
</dbReference>
<keyword evidence="3" id="KW-1003">Cell membrane</keyword>
<protein>
    <recommendedName>
        <fullName evidence="11">Amino acid transporter transmembrane domain-containing protein</fullName>
    </recommendedName>
</protein>
<feature type="transmembrane region" description="Helical" evidence="10">
    <location>
        <begin position="378"/>
        <end position="398"/>
    </location>
</feature>
<feature type="domain" description="Amino acid transporter transmembrane" evidence="11">
    <location>
        <begin position="34"/>
        <end position="460"/>
    </location>
</feature>
<dbReference type="GO" id="GO:0015171">
    <property type="term" value="F:amino acid transmembrane transporter activity"/>
    <property type="evidence" value="ECO:0000318"/>
    <property type="project" value="GO_Central"/>
</dbReference>
<keyword evidence="5" id="KW-0769">Symport</keyword>
<sequence>MVGRMRGGAMDFEDRLATLPRVRGDRDDDGNETRTGTVWTATAHIITAVIGSGVLSLAWAMAQLGWVTGAVTLVLFAAITLYTCGLLADCYRVGDPVTGKRNYTYTEAVKSNLGGWYGCFCGFCQYANMFGTCIGYTITASISAAAINKSNCFHWHGHDADCSQNTSAYIIGFGVVQVLFSQLHNFHKLWWLSIVAALMSFSYSTIAVGLSLAQIVTGPTGKTTMTGTQVGVDVDSAQKVWMTFQALGNVAFAYSYAIVLIEIQDTLRSPPAENETMRRATVMGISTTTGFYMLCGCLGYAAFGNAAPGNILTGFGFYEPFWLVDFANACIVVHLVGSFQLFCQAIYAAVEEAVAARYPGSTTREHGAAGLNLSVFRLVWRTAFVAVITLLAILMPFFNSILGILGSIAFWPLTVFFPVEMYIRQRQVPRFSTKWTALQSLSFVCFLVTVASCAASVQGVLDSLKTYVPFKTRS</sequence>
<dbReference type="GO" id="GO:0016020">
    <property type="term" value="C:membrane"/>
    <property type="evidence" value="ECO:0000318"/>
    <property type="project" value="GO_Central"/>
</dbReference>
<evidence type="ECO:0000256" key="4">
    <source>
        <dbReference type="ARBA" id="ARBA00022692"/>
    </source>
</evidence>
<dbReference type="Gramene" id="OQU76565">
    <property type="protein sequence ID" value="OQU76565"/>
    <property type="gene ID" value="SORBI_3010G166800"/>
</dbReference>
<evidence type="ECO:0000259" key="11">
    <source>
        <dbReference type="Pfam" id="PF01490"/>
    </source>
</evidence>
<evidence type="ECO:0000256" key="10">
    <source>
        <dbReference type="SAM" id="Phobius"/>
    </source>
</evidence>
<keyword evidence="8 10" id="KW-0472">Membrane</keyword>
<dbReference type="Pfam" id="PF01490">
    <property type="entry name" value="Aa_trans"/>
    <property type="match status" value="1"/>
</dbReference>
<evidence type="ECO:0000256" key="2">
    <source>
        <dbReference type="ARBA" id="ARBA00022448"/>
    </source>
</evidence>
<gene>
    <name evidence="12" type="ORF">SORBI_3010G166800</name>
</gene>
<dbReference type="InParanoid" id="A0A1W0VTH8"/>
<keyword evidence="13" id="KW-1185">Reference proteome</keyword>
<dbReference type="FunFam" id="1.20.1740.10:FF:000055">
    <property type="entry name" value="Amino acid permease 6"/>
    <property type="match status" value="1"/>
</dbReference>
<evidence type="ECO:0000256" key="6">
    <source>
        <dbReference type="ARBA" id="ARBA00022970"/>
    </source>
</evidence>
<dbReference type="eggNOG" id="KOG1303">
    <property type="taxonomic scope" value="Eukaryota"/>
</dbReference>
<reference evidence="13" key="2">
    <citation type="journal article" date="2018" name="Plant J.">
        <title>The Sorghum bicolor reference genome: improved assembly, gene annotations, a transcriptome atlas, and signatures of genome organization.</title>
        <authorList>
            <person name="McCormick R.F."/>
            <person name="Truong S.K."/>
            <person name="Sreedasyam A."/>
            <person name="Jenkins J."/>
            <person name="Shu S."/>
            <person name="Sims D."/>
            <person name="Kennedy M."/>
            <person name="Amirebrahimi M."/>
            <person name="Weers B.D."/>
            <person name="McKinley B."/>
            <person name="Mattison A."/>
            <person name="Morishige D.T."/>
            <person name="Grimwood J."/>
            <person name="Schmutz J."/>
            <person name="Mullet J.E."/>
        </authorList>
    </citation>
    <scope>NUCLEOTIDE SEQUENCE [LARGE SCALE GENOMIC DNA]</scope>
    <source>
        <strain evidence="13">cv. BTx623</strain>
    </source>
</reference>
<feature type="transmembrane region" description="Helical" evidence="10">
    <location>
        <begin position="323"/>
        <end position="350"/>
    </location>
</feature>
<evidence type="ECO:0000256" key="7">
    <source>
        <dbReference type="ARBA" id="ARBA00022989"/>
    </source>
</evidence>
<evidence type="ECO:0000256" key="9">
    <source>
        <dbReference type="ARBA" id="ARBA00061463"/>
    </source>
</evidence>
<dbReference type="AlphaFoldDB" id="A0A1W0VTH8"/>
<proteinExistence type="inferred from homology"/>
<keyword evidence="7 10" id="KW-1133">Transmembrane helix</keyword>
<keyword evidence="6" id="KW-0029">Amino-acid transport</keyword>
<evidence type="ECO:0000256" key="5">
    <source>
        <dbReference type="ARBA" id="ARBA00022847"/>
    </source>
</evidence>
<name>A0A1W0VTH8_SORBI</name>
<comment type="subcellular location">
    <subcellularLocation>
        <location evidence="1">Cell membrane</location>
    </subcellularLocation>
</comment>
<dbReference type="Proteomes" id="UP000000768">
    <property type="component" value="Chromosome 10"/>
</dbReference>
<feature type="transmembrane region" description="Helical" evidence="10">
    <location>
        <begin position="240"/>
        <end position="261"/>
    </location>
</feature>
<feature type="transmembrane region" description="Helical" evidence="10">
    <location>
        <begin position="435"/>
        <end position="457"/>
    </location>
</feature>
<feature type="transmembrane region" description="Helical" evidence="10">
    <location>
        <begin position="404"/>
        <end position="423"/>
    </location>
</feature>
<keyword evidence="2" id="KW-0813">Transport</keyword>
<organism evidence="12 13">
    <name type="scientific">Sorghum bicolor</name>
    <name type="common">Sorghum</name>
    <name type="synonym">Sorghum vulgare</name>
    <dbReference type="NCBI Taxonomy" id="4558"/>
    <lineage>
        <taxon>Eukaryota</taxon>
        <taxon>Viridiplantae</taxon>
        <taxon>Streptophyta</taxon>
        <taxon>Embryophyta</taxon>
        <taxon>Tracheophyta</taxon>
        <taxon>Spermatophyta</taxon>
        <taxon>Magnoliopsida</taxon>
        <taxon>Liliopsida</taxon>
        <taxon>Poales</taxon>
        <taxon>Poaceae</taxon>
        <taxon>PACMAD clade</taxon>
        <taxon>Panicoideae</taxon>
        <taxon>Andropogonodae</taxon>
        <taxon>Andropogoneae</taxon>
        <taxon>Sorghinae</taxon>
        <taxon>Sorghum</taxon>
    </lineage>
</organism>
<dbReference type="EMBL" id="CM000769">
    <property type="protein sequence ID" value="OQU76565.1"/>
    <property type="molecule type" value="Genomic_DNA"/>
</dbReference>
<evidence type="ECO:0000313" key="13">
    <source>
        <dbReference type="Proteomes" id="UP000000768"/>
    </source>
</evidence>
<dbReference type="OrthoDB" id="40134at2759"/>
<dbReference type="InterPro" id="IPR013057">
    <property type="entry name" value="AA_transpt_TM"/>
</dbReference>
<feature type="transmembrane region" description="Helical" evidence="10">
    <location>
        <begin position="189"/>
        <end position="216"/>
    </location>
</feature>
<feature type="transmembrane region" description="Helical" evidence="10">
    <location>
        <begin position="66"/>
        <end position="91"/>
    </location>
</feature>
<reference evidence="12 13" key="1">
    <citation type="journal article" date="2009" name="Nature">
        <title>The Sorghum bicolor genome and the diversification of grasses.</title>
        <authorList>
            <person name="Paterson A.H."/>
            <person name="Bowers J.E."/>
            <person name="Bruggmann R."/>
            <person name="Dubchak I."/>
            <person name="Grimwood J."/>
            <person name="Gundlach H."/>
            <person name="Haberer G."/>
            <person name="Hellsten U."/>
            <person name="Mitros T."/>
            <person name="Poliakov A."/>
            <person name="Schmutz J."/>
            <person name="Spannagl M."/>
            <person name="Tang H."/>
            <person name="Wang X."/>
            <person name="Wicker T."/>
            <person name="Bharti A.K."/>
            <person name="Chapman J."/>
            <person name="Feltus F.A."/>
            <person name="Gowik U."/>
            <person name="Grigoriev I.V."/>
            <person name="Lyons E."/>
            <person name="Maher C.A."/>
            <person name="Martis M."/>
            <person name="Narechania A."/>
            <person name="Otillar R.P."/>
            <person name="Penning B.W."/>
            <person name="Salamov A.A."/>
            <person name="Wang Y."/>
            <person name="Zhang L."/>
            <person name="Carpita N.C."/>
            <person name="Freeling M."/>
            <person name="Gingle A.R."/>
            <person name="Hash C.T."/>
            <person name="Keller B."/>
            <person name="Klein P."/>
            <person name="Kresovich S."/>
            <person name="McCann M.C."/>
            <person name="Ming R."/>
            <person name="Peterson D.G."/>
            <person name="Mehboob-ur-Rahman"/>
            <person name="Ware D."/>
            <person name="Westhoff P."/>
            <person name="Mayer K.F."/>
            <person name="Messing J."/>
            <person name="Rokhsar D.S."/>
        </authorList>
    </citation>
    <scope>NUCLEOTIDE SEQUENCE [LARGE SCALE GENOMIC DNA]</scope>
    <source>
        <strain evidence="13">cv. BTx623</strain>
    </source>
</reference>
<dbReference type="PANTHER" id="PTHR48017">
    <property type="entry name" value="OS05G0424000 PROTEIN-RELATED"/>
    <property type="match status" value="1"/>
</dbReference>
<dbReference type="OMA" id="CRISFFR"/>
<comment type="similarity">
    <text evidence="9">Belongs to the amino acid/polyamine transporter 2 family. Amino acid/auxin permease (AAAP) (TC 2.A.18.2) subfamily.</text>
</comment>
<evidence type="ECO:0000256" key="1">
    <source>
        <dbReference type="ARBA" id="ARBA00004236"/>
    </source>
</evidence>